<reference evidence="3" key="1">
    <citation type="submission" date="2021-05" db="EMBL/GenBank/DDBJ databases">
        <authorList>
            <person name="Alioto T."/>
            <person name="Alioto T."/>
            <person name="Gomez Garrido J."/>
        </authorList>
    </citation>
    <scope>NUCLEOTIDE SEQUENCE</scope>
</reference>
<accession>A0A8D9BUN0</accession>
<evidence type="ECO:0008006" key="4">
    <source>
        <dbReference type="Google" id="ProtNLM"/>
    </source>
</evidence>
<evidence type="ECO:0000256" key="1">
    <source>
        <dbReference type="SAM" id="MobiDB-lite"/>
    </source>
</evidence>
<sequence>MTLKIIVPIWYVILLCLECVHKLNTTKTSLNFHQRKTYVKHEPQNKQQSPVSTNHTGAFSTPHTQNTIQFKNGTGFELNETIMGNFCQSHTLKKVHRRISYGSSLSKG</sequence>
<dbReference type="EMBL" id="HBUF01664542">
    <property type="protein sequence ID" value="CAG6789347.1"/>
    <property type="molecule type" value="Transcribed_RNA"/>
</dbReference>
<feature type="signal peptide" evidence="2">
    <location>
        <begin position="1"/>
        <end position="25"/>
    </location>
</feature>
<feature type="chain" id="PRO_5035703811" description="Secreted protein" evidence="2">
    <location>
        <begin position="26"/>
        <end position="108"/>
    </location>
</feature>
<dbReference type="AlphaFoldDB" id="A0A8D9BUN0"/>
<dbReference type="EMBL" id="HBUF01664541">
    <property type="protein sequence ID" value="CAG6789346.1"/>
    <property type="molecule type" value="Transcribed_RNA"/>
</dbReference>
<organism evidence="3">
    <name type="scientific">Cacopsylla melanoneura</name>
    <dbReference type="NCBI Taxonomy" id="428564"/>
    <lineage>
        <taxon>Eukaryota</taxon>
        <taxon>Metazoa</taxon>
        <taxon>Ecdysozoa</taxon>
        <taxon>Arthropoda</taxon>
        <taxon>Hexapoda</taxon>
        <taxon>Insecta</taxon>
        <taxon>Pterygota</taxon>
        <taxon>Neoptera</taxon>
        <taxon>Paraneoptera</taxon>
        <taxon>Hemiptera</taxon>
        <taxon>Sternorrhyncha</taxon>
        <taxon>Psylloidea</taxon>
        <taxon>Psyllidae</taxon>
        <taxon>Psyllinae</taxon>
        <taxon>Cacopsylla</taxon>
    </lineage>
</organism>
<keyword evidence="2" id="KW-0732">Signal</keyword>
<proteinExistence type="predicted"/>
<evidence type="ECO:0000256" key="2">
    <source>
        <dbReference type="SAM" id="SignalP"/>
    </source>
</evidence>
<evidence type="ECO:0000313" key="3">
    <source>
        <dbReference type="EMBL" id="CAG6789347.1"/>
    </source>
</evidence>
<feature type="region of interest" description="Disordered" evidence="1">
    <location>
        <begin position="41"/>
        <end position="65"/>
    </location>
</feature>
<name>A0A8D9BUN0_9HEMI</name>
<protein>
    <recommendedName>
        <fullName evidence="4">Secreted protein</fullName>
    </recommendedName>
</protein>
<feature type="compositionally biased region" description="Polar residues" evidence="1">
    <location>
        <begin position="45"/>
        <end position="65"/>
    </location>
</feature>